<feature type="non-terminal residue" evidence="1">
    <location>
        <position position="83"/>
    </location>
</feature>
<evidence type="ECO:0000313" key="1">
    <source>
        <dbReference type="EMBL" id="GAJ10825.1"/>
    </source>
</evidence>
<protein>
    <submittedName>
        <fullName evidence="1">Uncharacterized protein</fullName>
    </submittedName>
</protein>
<accession>X1VPC0</accession>
<organism evidence="1">
    <name type="scientific">marine sediment metagenome</name>
    <dbReference type="NCBI Taxonomy" id="412755"/>
    <lineage>
        <taxon>unclassified sequences</taxon>
        <taxon>metagenomes</taxon>
        <taxon>ecological metagenomes</taxon>
    </lineage>
</organism>
<name>X1VPC0_9ZZZZ</name>
<sequence>MNNCQIDLTWNSSIIKGFKFNVTYTVEGYWVENANSYYEVSYDTTPRWDLNYTLDLSDTNLDNWNFLEFWFIYPNDWDAKNLT</sequence>
<comment type="caution">
    <text evidence="1">The sequence shown here is derived from an EMBL/GenBank/DDBJ whole genome shotgun (WGS) entry which is preliminary data.</text>
</comment>
<dbReference type="EMBL" id="BARW01032216">
    <property type="protein sequence ID" value="GAJ10825.1"/>
    <property type="molecule type" value="Genomic_DNA"/>
</dbReference>
<gene>
    <name evidence="1" type="ORF">S12H4_51042</name>
</gene>
<proteinExistence type="predicted"/>
<reference evidence="1" key="1">
    <citation type="journal article" date="2014" name="Front. Microbiol.">
        <title>High frequency of phylogenetically diverse reductive dehalogenase-homologous genes in deep subseafloor sedimentary metagenomes.</title>
        <authorList>
            <person name="Kawai M."/>
            <person name="Futagami T."/>
            <person name="Toyoda A."/>
            <person name="Takaki Y."/>
            <person name="Nishi S."/>
            <person name="Hori S."/>
            <person name="Arai W."/>
            <person name="Tsubouchi T."/>
            <person name="Morono Y."/>
            <person name="Uchiyama I."/>
            <person name="Ito T."/>
            <person name="Fujiyama A."/>
            <person name="Inagaki F."/>
            <person name="Takami H."/>
        </authorList>
    </citation>
    <scope>NUCLEOTIDE SEQUENCE</scope>
    <source>
        <strain evidence="1">Expedition CK06-06</strain>
    </source>
</reference>
<dbReference type="AlphaFoldDB" id="X1VPC0"/>